<evidence type="ECO:0000256" key="4">
    <source>
        <dbReference type="ARBA" id="ARBA00023180"/>
    </source>
</evidence>
<evidence type="ECO:0000256" key="3">
    <source>
        <dbReference type="ARBA" id="ARBA00023136"/>
    </source>
</evidence>
<dbReference type="InterPro" id="IPR036179">
    <property type="entry name" value="Ig-like_dom_sf"/>
</dbReference>
<keyword evidence="5" id="KW-1133">Transmembrane helix</keyword>
<dbReference type="AlphaFoldDB" id="A0AAD8YXT3"/>
<comment type="subcellular location">
    <subcellularLocation>
        <location evidence="1">Membrane</location>
    </subcellularLocation>
</comment>
<evidence type="ECO:0000313" key="7">
    <source>
        <dbReference type="EMBL" id="KAK1788549.1"/>
    </source>
</evidence>
<dbReference type="PANTHER" id="PTHR12080">
    <property type="entry name" value="SIGNALING LYMPHOCYTIC ACTIVATION MOLECULE"/>
    <property type="match status" value="1"/>
</dbReference>
<dbReference type="InterPro" id="IPR013783">
    <property type="entry name" value="Ig-like_fold"/>
</dbReference>
<dbReference type="SUPFAM" id="SSF48726">
    <property type="entry name" value="Immunoglobulin"/>
    <property type="match status" value="1"/>
</dbReference>
<organism evidence="7 8">
    <name type="scientific">Electrophorus voltai</name>
    <dbReference type="NCBI Taxonomy" id="2609070"/>
    <lineage>
        <taxon>Eukaryota</taxon>
        <taxon>Metazoa</taxon>
        <taxon>Chordata</taxon>
        <taxon>Craniata</taxon>
        <taxon>Vertebrata</taxon>
        <taxon>Euteleostomi</taxon>
        <taxon>Actinopterygii</taxon>
        <taxon>Neopterygii</taxon>
        <taxon>Teleostei</taxon>
        <taxon>Ostariophysi</taxon>
        <taxon>Gymnotiformes</taxon>
        <taxon>Gymnotoidei</taxon>
        <taxon>Gymnotidae</taxon>
        <taxon>Electrophorus</taxon>
    </lineage>
</organism>
<keyword evidence="8" id="KW-1185">Reference proteome</keyword>
<gene>
    <name evidence="7" type="ORF">P4O66_016965</name>
</gene>
<comment type="caution">
    <text evidence="7">The sequence shown here is derived from an EMBL/GenBank/DDBJ whole genome shotgun (WGS) entry which is preliminary data.</text>
</comment>
<proteinExistence type="predicted"/>
<evidence type="ECO:0000256" key="6">
    <source>
        <dbReference type="SAM" id="SignalP"/>
    </source>
</evidence>
<feature type="chain" id="PRO_5041909884" description="Ig-like domain-containing protein" evidence="6">
    <location>
        <begin position="29"/>
        <end position="301"/>
    </location>
</feature>
<accession>A0AAD8YXT3</accession>
<dbReference type="Gene3D" id="2.60.40.10">
    <property type="entry name" value="Immunoglobulins"/>
    <property type="match status" value="2"/>
</dbReference>
<dbReference type="Proteomes" id="UP001239994">
    <property type="component" value="Unassembled WGS sequence"/>
</dbReference>
<feature type="signal peptide" evidence="6">
    <location>
        <begin position="1"/>
        <end position="28"/>
    </location>
</feature>
<keyword evidence="2 6" id="KW-0732">Signal</keyword>
<dbReference type="EMBL" id="JAROKS010000023">
    <property type="protein sequence ID" value="KAK1788549.1"/>
    <property type="molecule type" value="Genomic_DNA"/>
</dbReference>
<dbReference type="GO" id="GO:0016020">
    <property type="term" value="C:membrane"/>
    <property type="evidence" value="ECO:0007669"/>
    <property type="project" value="UniProtKB-SubCell"/>
</dbReference>
<evidence type="ECO:0000256" key="1">
    <source>
        <dbReference type="ARBA" id="ARBA00004370"/>
    </source>
</evidence>
<feature type="transmembrane region" description="Helical" evidence="5">
    <location>
        <begin position="218"/>
        <end position="239"/>
    </location>
</feature>
<protein>
    <recommendedName>
        <fullName evidence="9">Ig-like domain-containing protein</fullName>
    </recommendedName>
</protein>
<keyword evidence="3 5" id="KW-0472">Membrane</keyword>
<sequence length="301" mass="34046">MSLIRGQVPPTPYRWSSLWILFFQLCFPHDWLTLSAAMEDRVLKVCRTGETCVIELRGRVPVLENDDIRWVRDNWQISKKQTIIAPQNYKYNMFKNGTLQIYDGQMEDSGNYSVSVYEKQTGNQKIMQLTKLTFLKPVSDLRVTTLCAERGNNSVTCSVGNGDNLHFLWMWNGTNQSLASLQSNKHTIHFEDHTPEDLVCVAFNAVSRSQGAAPVCRGYLPTFTALGIFLTMAMCSMLMGTMRKNNKANVTEENIYIDMSGIRQTRIPLDSGNPPSESSDYEYCKPLVSTLPTSMPSQEPG</sequence>
<dbReference type="PANTHER" id="PTHR12080:SF48">
    <property type="entry name" value="IMMUNOGLOBULIN SUBTYPE DOMAIN-CONTAINING PROTEIN"/>
    <property type="match status" value="1"/>
</dbReference>
<evidence type="ECO:0008006" key="9">
    <source>
        <dbReference type="Google" id="ProtNLM"/>
    </source>
</evidence>
<evidence type="ECO:0000256" key="5">
    <source>
        <dbReference type="SAM" id="Phobius"/>
    </source>
</evidence>
<dbReference type="InterPro" id="IPR015631">
    <property type="entry name" value="CD2/SLAM_rcpt"/>
</dbReference>
<reference evidence="7" key="1">
    <citation type="submission" date="2023-03" db="EMBL/GenBank/DDBJ databases">
        <title>Electrophorus voltai genome.</title>
        <authorList>
            <person name="Bian C."/>
        </authorList>
    </citation>
    <scope>NUCLEOTIDE SEQUENCE</scope>
    <source>
        <strain evidence="7">CB-2022</strain>
        <tissue evidence="7">Muscle</tissue>
    </source>
</reference>
<keyword evidence="5" id="KW-0812">Transmembrane</keyword>
<evidence type="ECO:0000256" key="2">
    <source>
        <dbReference type="ARBA" id="ARBA00022729"/>
    </source>
</evidence>
<name>A0AAD8YXT3_9TELE</name>
<evidence type="ECO:0000313" key="8">
    <source>
        <dbReference type="Proteomes" id="UP001239994"/>
    </source>
</evidence>
<keyword evidence="4" id="KW-0325">Glycoprotein</keyword>